<evidence type="ECO:0000256" key="2">
    <source>
        <dbReference type="ARBA" id="ARBA00022649"/>
    </source>
</evidence>
<accession>A0ABT0EAA7</accession>
<dbReference type="InterPro" id="IPR035093">
    <property type="entry name" value="RelE/ParE_toxin_dom_sf"/>
</dbReference>
<dbReference type="InterPro" id="IPR051803">
    <property type="entry name" value="TA_system_RelE-like_toxin"/>
</dbReference>
<organism evidence="4 5">
    <name type="scientific">Alcanivorax quisquiliarum</name>
    <dbReference type="NCBI Taxonomy" id="2933565"/>
    <lineage>
        <taxon>Bacteria</taxon>
        <taxon>Pseudomonadati</taxon>
        <taxon>Pseudomonadota</taxon>
        <taxon>Gammaproteobacteria</taxon>
        <taxon>Oceanospirillales</taxon>
        <taxon>Alcanivoracaceae</taxon>
        <taxon>Alcanivorax</taxon>
    </lineage>
</organism>
<proteinExistence type="inferred from homology"/>
<protein>
    <submittedName>
        <fullName evidence="4">Type II toxin-antitoxin system RelE/ParE family toxin</fullName>
    </submittedName>
</protein>
<comment type="similarity">
    <text evidence="1">Belongs to the RelE toxin family.</text>
</comment>
<sequence length="108" mass="12060">MKELVWTPEAIQNRDDIYDYVEARNPLAAVALDDLFSERAGVLRDHPGSGRAGRVPGTQELVVHQHYVLVYDVTEGQVRVLNVVHTARHWPPSPGKQGRTIQEAPPLS</sequence>
<dbReference type="RefSeq" id="WP_246953690.1">
    <property type="nucleotide sequence ID" value="NZ_JALKII010000013.1"/>
</dbReference>
<evidence type="ECO:0000256" key="3">
    <source>
        <dbReference type="SAM" id="MobiDB-lite"/>
    </source>
</evidence>
<dbReference type="Gene3D" id="3.30.2310.20">
    <property type="entry name" value="RelE-like"/>
    <property type="match status" value="1"/>
</dbReference>
<evidence type="ECO:0000256" key="1">
    <source>
        <dbReference type="ARBA" id="ARBA00006226"/>
    </source>
</evidence>
<feature type="region of interest" description="Disordered" evidence="3">
    <location>
        <begin position="88"/>
        <end position="108"/>
    </location>
</feature>
<evidence type="ECO:0000313" key="5">
    <source>
        <dbReference type="Proteomes" id="UP001165524"/>
    </source>
</evidence>
<dbReference type="PANTHER" id="PTHR33755:SF6">
    <property type="entry name" value="PLASMID STABILIZATION SYSTEM PROTEIN"/>
    <property type="match status" value="1"/>
</dbReference>
<reference evidence="4" key="1">
    <citation type="submission" date="2022-04" db="EMBL/GenBank/DDBJ databases">
        <title>Alcanivorax sp. CY1518 draft genome sequence.</title>
        <authorList>
            <person name="Zhao G."/>
            <person name="An M."/>
        </authorList>
    </citation>
    <scope>NUCLEOTIDE SEQUENCE</scope>
    <source>
        <strain evidence="4">CY1518</strain>
    </source>
</reference>
<comment type="caution">
    <text evidence="4">The sequence shown here is derived from an EMBL/GenBank/DDBJ whole genome shotgun (WGS) entry which is preliminary data.</text>
</comment>
<dbReference type="NCBIfam" id="TIGR02385">
    <property type="entry name" value="RelE_StbE"/>
    <property type="match status" value="1"/>
</dbReference>
<evidence type="ECO:0000313" key="4">
    <source>
        <dbReference type="EMBL" id="MCK0538761.1"/>
    </source>
</evidence>
<dbReference type="InterPro" id="IPR007712">
    <property type="entry name" value="RelE/ParE_toxin"/>
</dbReference>
<keyword evidence="2" id="KW-1277">Toxin-antitoxin system</keyword>
<dbReference type="EMBL" id="JALKII010000013">
    <property type="protein sequence ID" value="MCK0538761.1"/>
    <property type="molecule type" value="Genomic_DNA"/>
</dbReference>
<dbReference type="Pfam" id="PF05016">
    <property type="entry name" value="ParE_toxin"/>
    <property type="match status" value="1"/>
</dbReference>
<gene>
    <name evidence="4" type="ORF">MU846_13685</name>
</gene>
<dbReference type="Proteomes" id="UP001165524">
    <property type="component" value="Unassembled WGS sequence"/>
</dbReference>
<dbReference type="PANTHER" id="PTHR33755">
    <property type="entry name" value="TOXIN PARE1-RELATED"/>
    <property type="match status" value="1"/>
</dbReference>
<name>A0ABT0EAA7_9GAMM</name>
<keyword evidence="5" id="KW-1185">Reference proteome</keyword>